<dbReference type="InterPro" id="IPR002646">
    <property type="entry name" value="PolA_pol_head_dom"/>
</dbReference>
<keyword evidence="6" id="KW-0547">Nucleotide-binding</keyword>
<dbReference type="InterPro" id="IPR043519">
    <property type="entry name" value="NT_sf"/>
</dbReference>
<keyword evidence="8" id="KW-0067">ATP-binding</keyword>
<comment type="cofactor">
    <cofactor evidence="1">
        <name>Mg(2+)</name>
        <dbReference type="ChEBI" id="CHEBI:18420"/>
    </cofactor>
</comment>
<evidence type="ECO:0000256" key="9">
    <source>
        <dbReference type="ARBA" id="ARBA00022842"/>
    </source>
</evidence>
<evidence type="ECO:0000256" key="6">
    <source>
        <dbReference type="ARBA" id="ARBA00022741"/>
    </source>
</evidence>
<evidence type="ECO:0000256" key="10">
    <source>
        <dbReference type="ARBA" id="ARBA00022884"/>
    </source>
</evidence>
<comment type="caution">
    <text evidence="14">The sequence shown here is derived from an EMBL/GenBank/DDBJ whole genome shotgun (WGS) entry which is preliminary data.</text>
</comment>
<keyword evidence="7" id="KW-0692">RNA repair</keyword>
<dbReference type="InterPro" id="IPR050124">
    <property type="entry name" value="tRNA_CCA-adding_enzyme"/>
</dbReference>
<evidence type="ECO:0000256" key="3">
    <source>
        <dbReference type="ARBA" id="ARBA00022694"/>
    </source>
</evidence>
<keyword evidence="2 11" id="KW-0808">Transferase</keyword>
<dbReference type="GO" id="GO:0005524">
    <property type="term" value="F:ATP binding"/>
    <property type="evidence" value="ECO:0007669"/>
    <property type="project" value="UniProtKB-KW"/>
</dbReference>
<dbReference type="PIRSF" id="PIRSF000813">
    <property type="entry name" value="CCA_bact"/>
    <property type="match status" value="1"/>
</dbReference>
<dbReference type="PANTHER" id="PTHR47545">
    <property type="entry name" value="MULTIFUNCTIONAL CCA PROTEIN"/>
    <property type="match status" value="1"/>
</dbReference>
<feature type="domain" description="tRNA nucleotidyltransferase/poly(A) polymerase RNA and SrmB- binding" evidence="13">
    <location>
        <begin position="149"/>
        <end position="210"/>
    </location>
</feature>
<comment type="similarity">
    <text evidence="11">Belongs to the tRNA nucleotidyltransferase/poly(A) polymerase family.</text>
</comment>
<evidence type="ECO:0000259" key="13">
    <source>
        <dbReference type="Pfam" id="PF12627"/>
    </source>
</evidence>
<dbReference type="Proteomes" id="UP000250928">
    <property type="component" value="Unassembled WGS sequence"/>
</dbReference>
<keyword evidence="5" id="KW-0479">Metal-binding</keyword>
<sequence length="376" mass="41232">MKIYLVGGAVRDRLLGLEVKERDWVVVGSCEGEMLERGYLRADATFPVFLHPSSGEEYALARRETKTGPGYKGFRVDAAADVTLEEDLRRRDLTINAIAEDDQGRLVDPFDGCGDLRAGRLHHITPAFSEDPVRLLRAARFEATLGRWGFFIAQATHALLKEMAASGELETLMPQRLWREMRLALLADQPWRFFEVLDQCNALRPLLPALVEPLQQLPGRSLGDERAPLAALKRAAVLSADPAVRFAAVMFDAWRTHPGCLDRLPVEREPHDLLALGARLEDALRAPLEGDAGRVLAVLEQSRALQRPERLQALLQLLSAVRPEGARRAVALYSRALEAAAAVTARSLSGGGLRGAALGAELRRLRAAAVARVIGA</sequence>
<evidence type="ECO:0000256" key="11">
    <source>
        <dbReference type="RuleBase" id="RU003953"/>
    </source>
</evidence>
<organism evidence="14 15">
    <name type="scientific">Candidatus Sedimenticola endophacoides</name>
    <dbReference type="NCBI Taxonomy" id="2548426"/>
    <lineage>
        <taxon>Bacteria</taxon>
        <taxon>Pseudomonadati</taxon>
        <taxon>Pseudomonadota</taxon>
        <taxon>Gammaproteobacteria</taxon>
        <taxon>Chromatiales</taxon>
        <taxon>Sedimenticolaceae</taxon>
        <taxon>Sedimenticola</taxon>
    </lineage>
</organism>
<dbReference type="AlphaFoldDB" id="A0A6N4DVI2"/>
<dbReference type="PANTHER" id="PTHR47545:SF1">
    <property type="entry name" value="MULTIFUNCTIONAL CCA PROTEIN"/>
    <property type="match status" value="1"/>
</dbReference>
<evidence type="ECO:0000256" key="2">
    <source>
        <dbReference type="ARBA" id="ARBA00022679"/>
    </source>
</evidence>
<dbReference type="Gene3D" id="3.30.460.10">
    <property type="entry name" value="Beta Polymerase, domain 2"/>
    <property type="match status" value="1"/>
</dbReference>
<evidence type="ECO:0000256" key="1">
    <source>
        <dbReference type="ARBA" id="ARBA00001946"/>
    </source>
</evidence>
<evidence type="ECO:0000256" key="8">
    <source>
        <dbReference type="ARBA" id="ARBA00022840"/>
    </source>
</evidence>
<dbReference type="GO" id="GO:0003723">
    <property type="term" value="F:RNA binding"/>
    <property type="evidence" value="ECO:0007669"/>
    <property type="project" value="UniProtKB-KW"/>
</dbReference>
<dbReference type="InterPro" id="IPR012006">
    <property type="entry name" value="CCA_bact"/>
</dbReference>
<reference evidence="14 15" key="1">
    <citation type="submission" date="2018-01" db="EMBL/GenBank/DDBJ databases">
        <title>Novel co-symbiosis in the lucinid bivalve Phacoides pectinatus.</title>
        <authorList>
            <person name="Lim S.J."/>
            <person name="Davis B.G."/>
            <person name="Gill D.E."/>
            <person name="Engel A.S."/>
            <person name="Anderson L.C."/>
            <person name="Campbell B.J."/>
        </authorList>
    </citation>
    <scope>NUCLEOTIDE SEQUENCE [LARGE SCALE GENOMIC DNA]</scope>
    <source>
        <strain evidence="14">N3_P5</strain>
    </source>
</reference>
<keyword evidence="3" id="KW-0819">tRNA processing</keyword>
<protein>
    <submittedName>
        <fullName evidence="14">Rhodanese</fullName>
    </submittedName>
</protein>
<evidence type="ECO:0000256" key="7">
    <source>
        <dbReference type="ARBA" id="ARBA00022800"/>
    </source>
</evidence>
<dbReference type="GO" id="GO:0042245">
    <property type="term" value="P:RNA repair"/>
    <property type="evidence" value="ECO:0007669"/>
    <property type="project" value="UniProtKB-KW"/>
</dbReference>
<proteinExistence type="inferred from homology"/>
<dbReference type="Pfam" id="PF12627">
    <property type="entry name" value="PolyA_pol_RNAbd"/>
    <property type="match status" value="1"/>
</dbReference>
<dbReference type="GO" id="GO:0004810">
    <property type="term" value="F:CCA tRNA nucleotidyltransferase activity"/>
    <property type="evidence" value="ECO:0007669"/>
    <property type="project" value="InterPro"/>
</dbReference>
<evidence type="ECO:0000313" key="14">
    <source>
        <dbReference type="EMBL" id="PUE01317.1"/>
    </source>
</evidence>
<gene>
    <name evidence="14" type="ORF">C3L24_08090</name>
</gene>
<evidence type="ECO:0000256" key="5">
    <source>
        <dbReference type="ARBA" id="ARBA00022723"/>
    </source>
</evidence>
<dbReference type="Gene3D" id="1.10.3090.10">
    <property type="entry name" value="cca-adding enzyme, domain 2"/>
    <property type="match status" value="1"/>
</dbReference>
<keyword evidence="4" id="KW-0548">Nucleotidyltransferase</keyword>
<dbReference type="Pfam" id="PF01743">
    <property type="entry name" value="PolyA_pol"/>
    <property type="match status" value="1"/>
</dbReference>
<dbReference type="EMBL" id="PQCO01000203">
    <property type="protein sequence ID" value="PUE01317.1"/>
    <property type="molecule type" value="Genomic_DNA"/>
</dbReference>
<dbReference type="GO" id="GO:0001680">
    <property type="term" value="P:tRNA 3'-terminal CCA addition"/>
    <property type="evidence" value="ECO:0007669"/>
    <property type="project" value="InterPro"/>
</dbReference>
<dbReference type="SUPFAM" id="SSF81891">
    <property type="entry name" value="Poly A polymerase C-terminal region-like"/>
    <property type="match status" value="1"/>
</dbReference>
<evidence type="ECO:0000313" key="15">
    <source>
        <dbReference type="Proteomes" id="UP000250928"/>
    </source>
</evidence>
<accession>A0A6N4DVI2</accession>
<name>A0A6N4DVI2_9GAMM</name>
<feature type="domain" description="Poly A polymerase head" evidence="12">
    <location>
        <begin position="3"/>
        <end position="121"/>
    </location>
</feature>
<dbReference type="InterPro" id="IPR032828">
    <property type="entry name" value="PolyA_RNA-bd"/>
</dbReference>
<dbReference type="SUPFAM" id="SSF81301">
    <property type="entry name" value="Nucleotidyltransferase"/>
    <property type="match status" value="1"/>
</dbReference>
<keyword evidence="10 11" id="KW-0694">RNA-binding</keyword>
<evidence type="ECO:0000256" key="4">
    <source>
        <dbReference type="ARBA" id="ARBA00022695"/>
    </source>
</evidence>
<evidence type="ECO:0000259" key="12">
    <source>
        <dbReference type="Pfam" id="PF01743"/>
    </source>
</evidence>
<dbReference type="GO" id="GO:0046872">
    <property type="term" value="F:metal ion binding"/>
    <property type="evidence" value="ECO:0007669"/>
    <property type="project" value="UniProtKB-KW"/>
</dbReference>
<keyword evidence="9" id="KW-0460">Magnesium</keyword>